<reference evidence="2" key="1">
    <citation type="submission" date="2020-02" db="EMBL/GenBank/DDBJ databases">
        <authorList>
            <person name="Meier V. D."/>
        </authorList>
    </citation>
    <scope>NUCLEOTIDE SEQUENCE</scope>
    <source>
        <strain evidence="2">AVDCRST_MAG35</strain>
    </source>
</reference>
<feature type="compositionally biased region" description="Basic residues" evidence="1">
    <location>
        <begin position="118"/>
        <end position="127"/>
    </location>
</feature>
<dbReference type="AlphaFoldDB" id="A0A6J4P707"/>
<feature type="compositionally biased region" description="Basic and acidic residues" evidence="1">
    <location>
        <begin position="74"/>
        <end position="83"/>
    </location>
</feature>
<protein>
    <submittedName>
        <fullName evidence="2">Acetyltransferase, GNAT family</fullName>
    </submittedName>
</protein>
<accession>A0A6J4P707</accession>
<feature type="compositionally biased region" description="Low complexity" evidence="1">
    <location>
        <begin position="108"/>
        <end position="117"/>
    </location>
</feature>
<dbReference type="EMBL" id="CADCUY010000241">
    <property type="protein sequence ID" value="CAA9406278.1"/>
    <property type="molecule type" value="Genomic_DNA"/>
</dbReference>
<feature type="non-terminal residue" evidence="2">
    <location>
        <position position="1"/>
    </location>
</feature>
<feature type="compositionally biased region" description="Low complexity" evidence="1">
    <location>
        <begin position="1"/>
        <end position="19"/>
    </location>
</feature>
<keyword evidence="2" id="KW-0808">Transferase</keyword>
<sequence>GRAAHRPAAPAAVARGGPRTLRGAQRRPRGDGALPGAPGAGRQRRPRRPGGRPPGRARVGPVGGGGRGPGPRRRTGDVREPPHGVRGLHRPGPCDVRGVVHARRRGRLAPGPVGLGPRLRHRGRHRGPAPGLRRPGAGRGRLLHRRRQRALAGGDGAARPAPRPRRRLRPPAGAGGLAAAPPRALPHLGAPTARSRRAGL</sequence>
<organism evidence="2">
    <name type="scientific">uncultured Quadrisphaera sp</name>
    <dbReference type="NCBI Taxonomy" id="904978"/>
    <lineage>
        <taxon>Bacteria</taxon>
        <taxon>Bacillati</taxon>
        <taxon>Actinomycetota</taxon>
        <taxon>Actinomycetes</taxon>
        <taxon>Kineosporiales</taxon>
        <taxon>Kineosporiaceae</taxon>
        <taxon>Quadrisphaera</taxon>
        <taxon>environmental samples</taxon>
    </lineage>
</organism>
<proteinExistence type="predicted"/>
<feature type="region of interest" description="Disordered" evidence="1">
    <location>
        <begin position="1"/>
        <end position="200"/>
    </location>
</feature>
<feature type="non-terminal residue" evidence="2">
    <location>
        <position position="200"/>
    </location>
</feature>
<evidence type="ECO:0000256" key="1">
    <source>
        <dbReference type="SAM" id="MobiDB-lite"/>
    </source>
</evidence>
<feature type="compositionally biased region" description="Low complexity" evidence="1">
    <location>
        <begin position="177"/>
        <end position="191"/>
    </location>
</feature>
<name>A0A6J4P707_9ACTN</name>
<evidence type="ECO:0000313" key="2">
    <source>
        <dbReference type="EMBL" id="CAA9406278.1"/>
    </source>
</evidence>
<dbReference type="GO" id="GO:0016740">
    <property type="term" value="F:transferase activity"/>
    <property type="evidence" value="ECO:0007669"/>
    <property type="project" value="UniProtKB-KW"/>
</dbReference>
<feature type="compositionally biased region" description="Low complexity" evidence="1">
    <location>
        <begin position="31"/>
        <end position="41"/>
    </location>
</feature>
<gene>
    <name evidence="2" type="ORF">AVDCRST_MAG35-1175</name>
</gene>